<dbReference type="InterPro" id="IPR036188">
    <property type="entry name" value="FAD/NAD-bd_sf"/>
</dbReference>
<dbReference type="Gene3D" id="3.50.50.60">
    <property type="entry name" value="FAD/NAD(P)-binding domain"/>
    <property type="match status" value="1"/>
</dbReference>
<evidence type="ECO:0000256" key="3">
    <source>
        <dbReference type="ARBA" id="ARBA00023002"/>
    </source>
</evidence>
<keyword evidence="3" id="KW-0560">Oxidoreductase</keyword>
<dbReference type="PANTHER" id="PTHR46720">
    <property type="entry name" value="HYDROXYLASE, PUTATIVE (AFU_ORTHOLOGUE AFUA_3G01460)-RELATED"/>
    <property type="match status" value="1"/>
</dbReference>
<dbReference type="SUPFAM" id="SSF51905">
    <property type="entry name" value="FAD/NAD(P)-binding domain"/>
    <property type="match status" value="1"/>
</dbReference>
<dbReference type="EMBL" id="HBGH01011921">
    <property type="protein sequence ID" value="CAD9234542.1"/>
    <property type="molecule type" value="Transcribed_RNA"/>
</dbReference>
<protein>
    <recommendedName>
        <fullName evidence="5">FAD-binding domain-containing protein</fullName>
    </recommendedName>
</protein>
<evidence type="ECO:0000256" key="2">
    <source>
        <dbReference type="ARBA" id="ARBA00022827"/>
    </source>
</evidence>
<organism evidence="4">
    <name type="scientific">Compsopogon caeruleus</name>
    <dbReference type="NCBI Taxonomy" id="31354"/>
    <lineage>
        <taxon>Eukaryota</taxon>
        <taxon>Rhodophyta</taxon>
        <taxon>Compsopogonophyceae</taxon>
        <taxon>Compsopogonales</taxon>
        <taxon>Compsopogonaceae</taxon>
        <taxon>Compsopogon</taxon>
    </lineage>
</organism>
<dbReference type="GO" id="GO:0016491">
    <property type="term" value="F:oxidoreductase activity"/>
    <property type="evidence" value="ECO:0007669"/>
    <property type="project" value="UniProtKB-KW"/>
</dbReference>
<keyword evidence="1" id="KW-0285">Flavoprotein</keyword>
<keyword evidence="2" id="KW-0274">FAD</keyword>
<name>A0A7S1TER0_9RHOD</name>
<sequence>MGLSTSVQTEDRVLWMGLLDVSASQKEFPLHLNREIWGNGERFGTMMVNPDRIFWYASRVANPNDVFLRPFKTEILKRFSSWPFHSARIVELTPELSVRRWRNFRRYGLGASIVQGRIALIGDAARDRLSLIQYGPWNCVEDAFCLAHMIGRYGHIRDNVALTEYQTYRWPLVHRATTACQRLDDFIHSTDMRSTKLREFCFSYPAMLRILGISPNLQLQGMLDDSSAMESNGVVA</sequence>
<evidence type="ECO:0000313" key="4">
    <source>
        <dbReference type="EMBL" id="CAD9234542.1"/>
    </source>
</evidence>
<dbReference type="InterPro" id="IPR051104">
    <property type="entry name" value="FAD_monoxygenase"/>
</dbReference>
<dbReference type="AlphaFoldDB" id="A0A7S1TER0"/>
<dbReference type="GO" id="GO:0044550">
    <property type="term" value="P:secondary metabolite biosynthetic process"/>
    <property type="evidence" value="ECO:0007669"/>
    <property type="project" value="TreeGrafter"/>
</dbReference>
<evidence type="ECO:0008006" key="5">
    <source>
        <dbReference type="Google" id="ProtNLM"/>
    </source>
</evidence>
<proteinExistence type="predicted"/>
<dbReference type="PANTHER" id="PTHR46720:SF3">
    <property type="entry name" value="FAD-BINDING DOMAIN-CONTAINING PROTEIN-RELATED"/>
    <property type="match status" value="1"/>
</dbReference>
<evidence type="ECO:0000256" key="1">
    <source>
        <dbReference type="ARBA" id="ARBA00022630"/>
    </source>
</evidence>
<accession>A0A7S1TER0</accession>
<reference evidence="4" key="1">
    <citation type="submission" date="2021-01" db="EMBL/GenBank/DDBJ databases">
        <authorList>
            <person name="Corre E."/>
            <person name="Pelletier E."/>
            <person name="Niang G."/>
            <person name="Scheremetjew M."/>
            <person name="Finn R."/>
            <person name="Kale V."/>
            <person name="Holt S."/>
            <person name="Cochrane G."/>
            <person name="Meng A."/>
            <person name="Brown T."/>
            <person name="Cohen L."/>
        </authorList>
    </citation>
    <scope>NUCLEOTIDE SEQUENCE</scope>
    <source>
        <strain evidence="4">SAG 36.94</strain>
    </source>
</reference>
<gene>
    <name evidence="4" type="ORF">CCAE0312_LOCUS6631</name>
</gene>